<reference evidence="2" key="1">
    <citation type="submission" date="2020-04" db="EMBL/GenBank/DDBJ databases">
        <title>Hybrid Assembly of Korean Phytophthora infestans isolates.</title>
        <authorList>
            <person name="Prokchorchik M."/>
            <person name="Lee Y."/>
            <person name="Seo J."/>
            <person name="Cho J.-H."/>
            <person name="Park Y.-E."/>
            <person name="Jang D.-C."/>
            <person name="Im J.-S."/>
            <person name="Choi J.-G."/>
            <person name="Park H.-J."/>
            <person name="Lee G.-B."/>
            <person name="Lee Y.-G."/>
            <person name="Hong S.-Y."/>
            <person name="Cho K."/>
            <person name="Sohn K.H."/>
        </authorList>
    </citation>
    <scope>NUCLEOTIDE SEQUENCE</scope>
    <source>
        <strain evidence="2">KR_1_A1</strain>
    </source>
</reference>
<accession>A0A833W5B9</accession>
<dbReference type="EMBL" id="WSZM01000097">
    <property type="protein sequence ID" value="KAF4042844.1"/>
    <property type="molecule type" value="Genomic_DNA"/>
</dbReference>
<gene>
    <name evidence="2" type="ORF">GN244_ATG05153</name>
</gene>
<organism evidence="2 3">
    <name type="scientific">Phytophthora infestans</name>
    <name type="common">Potato late blight agent</name>
    <name type="synonym">Botrytis infestans</name>
    <dbReference type="NCBI Taxonomy" id="4787"/>
    <lineage>
        <taxon>Eukaryota</taxon>
        <taxon>Sar</taxon>
        <taxon>Stramenopiles</taxon>
        <taxon>Oomycota</taxon>
        <taxon>Peronosporomycetes</taxon>
        <taxon>Peronosporales</taxon>
        <taxon>Peronosporaceae</taxon>
        <taxon>Phytophthora</taxon>
    </lineage>
</organism>
<dbReference type="Proteomes" id="UP000602510">
    <property type="component" value="Unassembled WGS sequence"/>
</dbReference>
<protein>
    <submittedName>
        <fullName evidence="2">Uncharacterized protein</fullName>
    </submittedName>
</protein>
<name>A0A833W5B9_PHYIN</name>
<proteinExistence type="predicted"/>
<comment type="caution">
    <text evidence="2">The sequence shown here is derived from an EMBL/GenBank/DDBJ whole genome shotgun (WGS) entry which is preliminary data.</text>
</comment>
<evidence type="ECO:0000313" key="2">
    <source>
        <dbReference type="EMBL" id="KAF4042844.1"/>
    </source>
</evidence>
<evidence type="ECO:0000313" key="3">
    <source>
        <dbReference type="Proteomes" id="UP000602510"/>
    </source>
</evidence>
<feature type="region of interest" description="Disordered" evidence="1">
    <location>
        <begin position="108"/>
        <end position="149"/>
    </location>
</feature>
<feature type="compositionally biased region" description="Basic and acidic residues" evidence="1">
    <location>
        <begin position="140"/>
        <end position="149"/>
    </location>
</feature>
<evidence type="ECO:0000256" key="1">
    <source>
        <dbReference type="SAM" id="MobiDB-lite"/>
    </source>
</evidence>
<dbReference type="AlphaFoldDB" id="A0A833W5B9"/>
<keyword evidence="3" id="KW-1185">Reference proteome</keyword>
<sequence length="149" mass="16911">MWKVRIREKRQVLEWLNSRDYPDATCARIKDLWWKATNDEAAALTKEAVEVIGYTLPTAELVSTKRLGHPGHSKRYKYHRGSVYQGASMQTVRDDDRQMPAGRVRAVQAPDVGSLPTARVREKGAWGQIRIDAPTTAPQEKTDRRLASP</sequence>